<dbReference type="VEuPathDB" id="FungiDB:MYCTH_2311439"/>
<sequence length="183" mass="18533">MSSNGFSSAAAAASPAPAASTPPVPGSSPSQPASAGPSGPGGAAPAPPQARAETQPTVEDDTASTSPNGNAKENGQQQEEEEEQGTTTDAPKPLPALPSPESVSGEGGDGVRTVHVNGQPIALDALGPMVVNRDGTISRIANWPEMTEIERENTLRILCKRNQLRLGNLRAGRPADAPQEGSS</sequence>
<dbReference type="PANTHER" id="PTHR39474">
    <property type="entry name" value="UNNAMED PRODUCT"/>
    <property type="match status" value="1"/>
</dbReference>
<evidence type="ECO:0000313" key="2">
    <source>
        <dbReference type="EMBL" id="AEO61368.1"/>
    </source>
</evidence>
<dbReference type="eggNOG" id="ENOG502S84A">
    <property type="taxonomic scope" value="Eukaryota"/>
</dbReference>
<proteinExistence type="predicted"/>
<evidence type="ECO:0000313" key="3">
    <source>
        <dbReference type="Proteomes" id="UP000007322"/>
    </source>
</evidence>
<keyword evidence="3" id="KW-1185">Reference proteome</keyword>
<organism evidence="2 3">
    <name type="scientific">Thermothelomyces thermophilus (strain ATCC 42464 / BCRC 31852 / DSM 1799)</name>
    <name type="common">Sporotrichum thermophile</name>
    <dbReference type="NCBI Taxonomy" id="573729"/>
    <lineage>
        <taxon>Eukaryota</taxon>
        <taxon>Fungi</taxon>
        <taxon>Dikarya</taxon>
        <taxon>Ascomycota</taxon>
        <taxon>Pezizomycotina</taxon>
        <taxon>Sordariomycetes</taxon>
        <taxon>Sordariomycetidae</taxon>
        <taxon>Sordariales</taxon>
        <taxon>Chaetomiaceae</taxon>
        <taxon>Thermothelomyces</taxon>
    </lineage>
</organism>
<dbReference type="InParanoid" id="G2QP55"/>
<feature type="compositionally biased region" description="Low complexity" evidence="1">
    <location>
        <begin position="27"/>
        <end position="37"/>
    </location>
</feature>
<dbReference type="RefSeq" id="XP_003666613.1">
    <property type="nucleotide sequence ID" value="XM_003666565.1"/>
</dbReference>
<accession>G2QP55</accession>
<feature type="compositionally biased region" description="Low complexity" evidence="1">
    <location>
        <begin position="7"/>
        <end position="19"/>
    </location>
</feature>
<reference evidence="2 3" key="1">
    <citation type="journal article" date="2011" name="Nat. Biotechnol.">
        <title>Comparative genomic analysis of the thermophilic biomass-degrading fungi Myceliophthora thermophila and Thielavia terrestris.</title>
        <authorList>
            <person name="Berka R.M."/>
            <person name="Grigoriev I.V."/>
            <person name="Otillar R."/>
            <person name="Salamov A."/>
            <person name="Grimwood J."/>
            <person name="Reid I."/>
            <person name="Ishmael N."/>
            <person name="John T."/>
            <person name="Darmond C."/>
            <person name="Moisan M.-C."/>
            <person name="Henrissat B."/>
            <person name="Coutinho P.M."/>
            <person name="Lombard V."/>
            <person name="Natvig D.O."/>
            <person name="Lindquist E."/>
            <person name="Schmutz J."/>
            <person name="Lucas S."/>
            <person name="Harris P."/>
            <person name="Powlowski J."/>
            <person name="Bellemare A."/>
            <person name="Taylor D."/>
            <person name="Butler G."/>
            <person name="de Vries R.P."/>
            <person name="Allijn I.E."/>
            <person name="van den Brink J."/>
            <person name="Ushinsky S."/>
            <person name="Storms R."/>
            <person name="Powell A.J."/>
            <person name="Paulsen I.T."/>
            <person name="Elbourne L.D.H."/>
            <person name="Baker S.E."/>
            <person name="Magnuson J."/>
            <person name="LaBoissiere S."/>
            <person name="Clutterbuck A.J."/>
            <person name="Martinez D."/>
            <person name="Wogulis M."/>
            <person name="de Leon A.L."/>
            <person name="Rey M.W."/>
            <person name="Tsang A."/>
        </authorList>
    </citation>
    <scope>NUCLEOTIDE SEQUENCE [LARGE SCALE GENOMIC DNA]</scope>
    <source>
        <strain evidence="3">ATCC 42464 / BCRC 31852 / DSM 1799</strain>
    </source>
</reference>
<dbReference type="AlphaFoldDB" id="G2QP55"/>
<protein>
    <submittedName>
        <fullName evidence="2">Uncharacterized protein</fullName>
    </submittedName>
</protein>
<dbReference type="OrthoDB" id="4590138at2759"/>
<evidence type="ECO:0000256" key="1">
    <source>
        <dbReference type="SAM" id="MobiDB-lite"/>
    </source>
</evidence>
<feature type="region of interest" description="Disordered" evidence="1">
    <location>
        <begin position="1"/>
        <end position="114"/>
    </location>
</feature>
<name>G2QP55_THET4</name>
<dbReference type="KEGG" id="mtm:MYCTH_2311439"/>
<dbReference type="STRING" id="573729.G2QP55"/>
<gene>
    <name evidence="2" type="ORF">MYCTH_2311439</name>
</gene>
<dbReference type="EMBL" id="CP003008">
    <property type="protein sequence ID" value="AEO61368.1"/>
    <property type="molecule type" value="Genomic_DNA"/>
</dbReference>
<feature type="compositionally biased region" description="Polar residues" evidence="1">
    <location>
        <begin position="52"/>
        <end position="75"/>
    </location>
</feature>
<dbReference type="PANTHER" id="PTHR39474:SF1">
    <property type="entry name" value="FUNGAL SPECIFIC TRANSCRIPTION FACTOR"/>
    <property type="match status" value="1"/>
</dbReference>
<dbReference type="HOGENOM" id="CLU_1476127_0_0_1"/>
<dbReference type="Proteomes" id="UP000007322">
    <property type="component" value="Chromosome 7"/>
</dbReference>
<dbReference type="GeneID" id="11506664"/>